<name>A0A232EST8_9HYME</name>
<organism evidence="1 2">
    <name type="scientific">Trichomalopsis sarcophagae</name>
    <dbReference type="NCBI Taxonomy" id="543379"/>
    <lineage>
        <taxon>Eukaryota</taxon>
        <taxon>Metazoa</taxon>
        <taxon>Ecdysozoa</taxon>
        <taxon>Arthropoda</taxon>
        <taxon>Hexapoda</taxon>
        <taxon>Insecta</taxon>
        <taxon>Pterygota</taxon>
        <taxon>Neoptera</taxon>
        <taxon>Endopterygota</taxon>
        <taxon>Hymenoptera</taxon>
        <taxon>Apocrita</taxon>
        <taxon>Proctotrupomorpha</taxon>
        <taxon>Chalcidoidea</taxon>
        <taxon>Pteromalidae</taxon>
        <taxon>Pteromalinae</taxon>
        <taxon>Trichomalopsis</taxon>
    </lineage>
</organism>
<proteinExistence type="predicted"/>
<evidence type="ECO:0000313" key="2">
    <source>
        <dbReference type="Proteomes" id="UP000215335"/>
    </source>
</evidence>
<dbReference type="Proteomes" id="UP000215335">
    <property type="component" value="Unassembled WGS sequence"/>
</dbReference>
<reference evidence="1 2" key="1">
    <citation type="journal article" date="2017" name="Curr. Biol.">
        <title>The Evolution of Venom by Co-option of Single-Copy Genes.</title>
        <authorList>
            <person name="Martinson E.O."/>
            <person name="Mrinalini"/>
            <person name="Kelkar Y.D."/>
            <person name="Chang C.H."/>
            <person name="Werren J.H."/>
        </authorList>
    </citation>
    <scope>NUCLEOTIDE SEQUENCE [LARGE SCALE GENOMIC DNA]</scope>
    <source>
        <strain evidence="1 2">Alberta</strain>
        <tissue evidence="1">Whole body</tissue>
    </source>
</reference>
<keyword evidence="2" id="KW-1185">Reference proteome</keyword>
<dbReference type="EMBL" id="NNAY01002378">
    <property type="protein sequence ID" value="OXU21419.1"/>
    <property type="molecule type" value="Genomic_DNA"/>
</dbReference>
<dbReference type="AlphaFoldDB" id="A0A232EST8"/>
<evidence type="ECO:0000313" key="1">
    <source>
        <dbReference type="EMBL" id="OXU21419.1"/>
    </source>
</evidence>
<gene>
    <name evidence="1" type="ORF">TSAR_007720</name>
</gene>
<protein>
    <submittedName>
        <fullName evidence="1">Uncharacterized protein</fullName>
    </submittedName>
</protein>
<comment type="caution">
    <text evidence="1">The sequence shown here is derived from an EMBL/GenBank/DDBJ whole genome shotgun (WGS) entry which is preliminary data.</text>
</comment>
<sequence>MHTYKRASIFFALEIRRCCCFFSVELEREFCNFNLIFASSLSRRANSDKSPPLSVQCRSREHKRAIVFSSHEVAAQIEKHRATASKDRSRRHHQRVIIIIFATCVFLRRVERKEMKECVRAIHSRKKSKGRRTALRNERNKARSISLNQRLHFFKISFSTNASPR</sequence>
<accession>A0A232EST8</accession>